<name>A0A9Q3YY15_9FLAO</name>
<accession>A0A9Q3YY15</accession>
<gene>
    <name evidence="1" type="ORF">LO744_13600</name>
</gene>
<protein>
    <recommendedName>
        <fullName evidence="3">DUF4595 domain-containing protein</fullName>
    </recommendedName>
</protein>
<dbReference type="EMBL" id="JAJNAY010000001">
    <property type="protein sequence ID" value="MCD1117897.1"/>
    <property type="molecule type" value="Genomic_DNA"/>
</dbReference>
<sequence>MTRIILFYLLTTCFYSFGQKTTTNTDIADSKNPLYIDLTEYDINKQKVDYIANLDFKNAIITSDLKFSPNKYDFYNVYKSPHHGNVKQVKSLKKGNNSFKIDKFNDKGYLIESEYSSGGNFYYTYDKNNNLIKEIKIKNGDTVKVKNLYYNTNGKIEKIIENNLKEKKDYEFNLDILITYDGEGRPTNITNNNLKRKYAKEISYKDNKVIILYKSKNIEDKEVYIYSREYKLLKEENQNYITINK</sequence>
<dbReference type="Proteomes" id="UP001108025">
    <property type="component" value="Unassembled WGS sequence"/>
</dbReference>
<comment type="caution">
    <text evidence="1">The sequence shown here is derived from an EMBL/GenBank/DDBJ whole genome shotgun (WGS) entry which is preliminary data.</text>
</comment>
<proteinExistence type="predicted"/>
<dbReference type="RefSeq" id="WP_230670096.1">
    <property type="nucleotide sequence ID" value="NZ_JAJNAY010000001.1"/>
</dbReference>
<dbReference type="AlphaFoldDB" id="A0A9Q3YY15"/>
<reference evidence="1" key="1">
    <citation type="submission" date="2021-11" db="EMBL/GenBank/DDBJ databases">
        <title>Description of novel Chryseobacterium species.</title>
        <authorList>
            <person name="Saticioglu I.B."/>
            <person name="Ay H."/>
            <person name="Altun S."/>
            <person name="Duman M."/>
        </authorList>
    </citation>
    <scope>NUCLEOTIDE SEQUENCE</scope>
    <source>
        <strain evidence="1">C-17</strain>
    </source>
</reference>
<evidence type="ECO:0000313" key="2">
    <source>
        <dbReference type="Proteomes" id="UP001108025"/>
    </source>
</evidence>
<organism evidence="1 2">
    <name type="scientific">Chryseobacterium turcicum</name>
    <dbReference type="NCBI Taxonomy" id="2898076"/>
    <lineage>
        <taxon>Bacteria</taxon>
        <taxon>Pseudomonadati</taxon>
        <taxon>Bacteroidota</taxon>
        <taxon>Flavobacteriia</taxon>
        <taxon>Flavobacteriales</taxon>
        <taxon>Weeksellaceae</taxon>
        <taxon>Chryseobacterium group</taxon>
        <taxon>Chryseobacterium</taxon>
    </lineage>
</organism>
<keyword evidence="2" id="KW-1185">Reference proteome</keyword>
<evidence type="ECO:0000313" key="1">
    <source>
        <dbReference type="EMBL" id="MCD1117897.1"/>
    </source>
</evidence>
<evidence type="ECO:0008006" key="3">
    <source>
        <dbReference type="Google" id="ProtNLM"/>
    </source>
</evidence>